<dbReference type="STRING" id="1962155.B1813_03605"/>
<dbReference type="InterPro" id="IPR002734">
    <property type="entry name" value="RibDG_C"/>
</dbReference>
<dbReference type="GO" id="GO:0008703">
    <property type="term" value="F:5-amino-6-(5-phosphoribosylamino)uracil reductase activity"/>
    <property type="evidence" value="ECO:0007669"/>
    <property type="project" value="InterPro"/>
</dbReference>
<reference evidence="2 3" key="1">
    <citation type="submission" date="2017-02" db="EMBL/GenBank/DDBJ databases">
        <title>Draft genome of Saccharomonospora sp. 154.</title>
        <authorList>
            <person name="Alonso-Carmona G.S."/>
            <person name="De La Haba R."/>
            <person name="Vera-Gargallo B."/>
            <person name="Sandoval-Trujillo A.H."/>
            <person name="Ramirez-Duran N."/>
            <person name="Ventosa A."/>
        </authorList>
    </citation>
    <scope>NUCLEOTIDE SEQUENCE [LARGE SCALE GENOMIC DNA]</scope>
    <source>
        <strain evidence="2 3">LRS4.154</strain>
    </source>
</reference>
<dbReference type="Gene3D" id="3.40.430.10">
    <property type="entry name" value="Dihydrofolate Reductase, subunit A"/>
    <property type="match status" value="1"/>
</dbReference>
<evidence type="ECO:0000313" key="2">
    <source>
        <dbReference type="EMBL" id="OQO93641.1"/>
    </source>
</evidence>
<dbReference type="EMBL" id="MWIH01000003">
    <property type="protein sequence ID" value="OQO93641.1"/>
    <property type="molecule type" value="Genomic_DNA"/>
</dbReference>
<proteinExistence type="predicted"/>
<dbReference type="Proteomes" id="UP000192591">
    <property type="component" value="Unassembled WGS sequence"/>
</dbReference>
<dbReference type="PANTHER" id="PTHR38011:SF12">
    <property type="entry name" value="BIFUNCTIONAL DEAMINASE-REDUCTASE DOMAIN PROTEIN"/>
    <property type="match status" value="1"/>
</dbReference>
<gene>
    <name evidence="2" type="ORF">B1813_03605</name>
</gene>
<accession>A0A1V9A982</accession>
<protein>
    <submittedName>
        <fullName evidence="2">Deaminase</fullName>
    </submittedName>
</protein>
<sequence>MGIVRWHTSMSFDGFVAGVDDAMDWVFEFTDPIPEVQEVIDSTGAILGGRRGYDVGRRPGQVPEARQPFGGAWQGPQFVLTHHPPEDEPDPSITFLSGDITAAVATALTAADGRDLLVLGADTGRQCVEHGLVDELLVHVLPTLLGAGVRLFESDRGRVRLQRIGLSSAGEITTLRYRLPRGTR</sequence>
<evidence type="ECO:0000313" key="3">
    <source>
        <dbReference type="Proteomes" id="UP000192591"/>
    </source>
</evidence>
<dbReference type="InterPro" id="IPR024072">
    <property type="entry name" value="DHFR-like_dom_sf"/>
</dbReference>
<dbReference type="RefSeq" id="WP_024874140.1">
    <property type="nucleotide sequence ID" value="NZ_AZUM01000001.1"/>
</dbReference>
<dbReference type="GO" id="GO:0009231">
    <property type="term" value="P:riboflavin biosynthetic process"/>
    <property type="evidence" value="ECO:0007669"/>
    <property type="project" value="InterPro"/>
</dbReference>
<comment type="caution">
    <text evidence="2">The sequence shown here is derived from an EMBL/GenBank/DDBJ whole genome shotgun (WGS) entry which is preliminary data.</text>
</comment>
<keyword evidence="3" id="KW-1185">Reference proteome</keyword>
<dbReference type="SUPFAM" id="SSF53597">
    <property type="entry name" value="Dihydrofolate reductase-like"/>
    <property type="match status" value="1"/>
</dbReference>
<dbReference type="Pfam" id="PF01872">
    <property type="entry name" value="RibD_C"/>
    <property type="match status" value="1"/>
</dbReference>
<name>A0A1V9A982_SACPI</name>
<dbReference type="AlphaFoldDB" id="A0A1V9A982"/>
<feature type="domain" description="Bacterial bifunctional deaminase-reductase C-terminal" evidence="1">
    <location>
        <begin position="4"/>
        <end position="167"/>
    </location>
</feature>
<evidence type="ECO:0000259" key="1">
    <source>
        <dbReference type="Pfam" id="PF01872"/>
    </source>
</evidence>
<dbReference type="InterPro" id="IPR050765">
    <property type="entry name" value="Riboflavin_Biosynth_HTPR"/>
</dbReference>
<dbReference type="PANTHER" id="PTHR38011">
    <property type="entry name" value="DIHYDROFOLATE REDUCTASE FAMILY PROTEIN (AFU_ORTHOLOGUE AFUA_8G06820)"/>
    <property type="match status" value="1"/>
</dbReference>
<dbReference type="OrthoDB" id="2313602at2"/>
<organism evidence="2 3">
    <name type="scientific">Saccharomonospora piscinae</name>
    <dbReference type="NCBI Taxonomy" id="687388"/>
    <lineage>
        <taxon>Bacteria</taxon>
        <taxon>Bacillati</taxon>
        <taxon>Actinomycetota</taxon>
        <taxon>Actinomycetes</taxon>
        <taxon>Pseudonocardiales</taxon>
        <taxon>Pseudonocardiaceae</taxon>
        <taxon>Saccharomonospora</taxon>
    </lineage>
</organism>